<reference evidence="3" key="1">
    <citation type="submission" date="2024-10" db="EMBL/GenBank/DDBJ databases">
        <authorList>
            <person name="Ryan C."/>
        </authorList>
    </citation>
    <scope>NUCLEOTIDE SEQUENCE [LARGE SCALE GENOMIC DNA]</scope>
</reference>
<dbReference type="Proteomes" id="UP001497457">
    <property type="component" value="Chromosome 12b"/>
</dbReference>
<feature type="region of interest" description="Disordered" evidence="1">
    <location>
        <begin position="126"/>
        <end position="166"/>
    </location>
</feature>
<dbReference type="SMART" id="SM00271">
    <property type="entry name" value="DnaJ"/>
    <property type="match status" value="1"/>
</dbReference>
<dbReference type="EMBL" id="OZ075122">
    <property type="protein sequence ID" value="CAL4909816.1"/>
    <property type="molecule type" value="Genomic_DNA"/>
</dbReference>
<dbReference type="AlphaFoldDB" id="A0ABC8WLM7"/>
<dbReference type="InterPro" id="IPR036869">
    <property type="entry name" value="J_dom_sf"/>
</dbReference>
<dbReference type="InterPro" id="IPR001623">
    <property type="entry name" value="DnaJ_domain"/>
</dbReference>
<evidence type="ECO:0000259" key="2">
    <source>
        <dbReference type="PROSITE" id="PS50076"/>
    </source>
</evidence>
<feature type="domain" description="J" evidence="2">
    <location>
        <begin position="9"/>
        <end position="81"/>
    </location>
</feature>
<dbReference type="PANTHER" id="PTHR44743:SF10">
    <property type="entry name" value="J DOMAIN-CONTAINING PROTEIN"/>
    <property type="match status" value="1"/>
</dbReference>
<sequence>MAGAGNKSSYYAVLDVAREASADEIQAAWRKMSEAFHPDRVKEVTDNSWVKEFVLAKYRQVQEAYEVLSDPAKKALYDAGYDAALGVGGDKGAFGSLPRPRVAAGIERPPPPPLEGRINLFFTFDNAEASDSGPGTSGRGGGGGGPQNGRGKQRPRRRTVNSILEAKMKFLDGRKR</sequence>
<dbReference type="PANTHER" id="PTHR44743">
    <property type="entry name" value="PUTATIVE, EXPRESSED-RELATED"/>
    <property type="match status" value="1"/>
</dbReference>
<keyword evidence="4" id="KW-1185">Reference proteome</keyword>
<protein>
    <recommendedName>
        <fullName evidence="2">J domain-containing protein</fullName>
    </recommendedName>
</protein>
<feature type="compositionally biased region" description="Gly residues" evidence="1">
    <location>
        <begin position="135"/>
        <end position="148"/>
    </location>
</feature>
<evidence type="ECO:0000313" key="3">
    <source>
        <dbReference type="EMBL" id="CAL4909816.1"/>
    </source>
</evidence>
<dbReference type="InterPro" id="IPR018253">
    <property type="entry name" value="DnaJ_domain_CS"/>
</dbReference>
<dbReference type="CDD" id="cd06257">
    <property type="entry name" value="DnaJ"/>
    <property type="match status" value="1"/>
</dbReference>
<proteinExistence type="predicted"/>
<dbReference type="GO" id="GO:0005783">
    <property type="term" value="C:endoplasmic reticulum"/>
    <property type="evidence" value="ECO:0007669"/>
    <property type="project" value="UniProtKB-ARBA"/>
</dbReference>
<dbReference type="Pfam" id="PF00226">
    <property type="entry name" value="DnaJ"/>
    <property type="match status" value="1"/>
</dbReference>
<accession>A0ABC8WLM7</accession>
<dbReference type="PROSITE" id="PS50076">
    <property type="entry name" value="DNAJ_2"/>
    <property type="match status" value="1"/>
</dbReference>
<name>A0ABC8WLM7_9POAL</name>
<evidence type="ECO:0000256" key="1">
    <source>
        <dbReference type="SAM" id="MobiDB-lite"/>
    </source>
</evidence>
<organism evidence="3 4">
    <name type="scientific">Urochloa decumbens</name>
    <dbReference type="NCBI Taxonomy" id="240449"/>
    <lineage>
        <taxon>Eukaryota</taxon>
        <taxon>Viridiplantae</taxon>
        <taxon>Streptophyta</taxon>
        <taxon>Embryophyta</taxon>
        <taxon>Tracheophyta</taxon>
        <taxon>Spermatophyta</taxon>
        <taxon>Magnoliopsida</taxon>
        <taxon>Liliopsida</taxon>
        <taxon>Poales</taxon>
        <taxon>Poaceae</taxon>
        <taxon>PACMAD clade</taxon>
        <taxon>Panicoideae</taxon>
        <taxon>Panicodae</taxon>
        <taxon>Paniceae</taxon>
        <taxon>Melinidinae</taxon>
        <taxon>Urochloa</taxon>
    </lineage>
</organism>
<gene>
    <name evidence="3" type="ORF">URODEC1_LOCUS13967</name>
</gene>
<dbReference type="Gene3D" id="1.10.287.110">
    <property type="entry name" value="DnaJ domain"/>
    <property type="match status" value="1"/>
</dbReference>
<dbReference type="SUPFAM" id="SSF46565">
    <property type="entry name" value="Chaperone J-domain"/>
    <property type="match status" value="1"/>
</dbReference>
<dbReference type="PRINTS" id="PR00625">
    <property type="entry name" value="JDOMAIN"/>
</dbReference>
<dbReference type="PROSITE" id="PS00636">
    <property type="entry name" value="DNAJ_1"/>
    <property type="match status" value="1"/>
</dbReference>
<evidence type="ECO:0000313" key="4">
    <source>
        <dbReference type="Proteomes" id="UP001497457"/>
    </source>
</evidence>